<evidence type="ECO:0000313" key="3">
    <source>
        <dbReference type="Proteomes" id="UP000503222"/>
    </source>
</evidence>
<dbReference type="RefSeq" id="WP_166411360.1">
    <property type="nucleotide sequence ID" value="NZ_CP049869.1"/>
</dbReference>
<proteinExistence type="predicted"/>
<reference evidence="2 3" key="1">
    <citation type="submission" date="2020-03" db="EMBL/GenBank/DDBJ databases">
        <title>Sphingomonas sp. nov., isolated from fish.</title>
        <authorList>
            <person name="Hyun D.-W."/>
            <person name="Bae J.-W."/>
        </authorList>
    </citation>
    <scope>NUCLEOTIDE SEQUENCE [LARGE SCALE GENOMIC DNA]</scope>
    <source>
        <strain evidence="2 3">HDW15B</strain>
    </source>
</reference>
<organism evidence="2 3">
    <name type="scientific">Sphingomonas piscis</name>
    <dbReference type="NCBI Taxonomy" id="2714943"/>
    <lineage>
        <taxon>Bacteria</taxon>
        <taxon>Pseudomonadati</taxon>
        <taxon>Pseudomonadota</taxon>
        <taxon>Alphaproteobacteria</taxon>
        <taxon>Sphingomonadales</taxon>
        <taxon>Sphingomonadaceae</taxon>
        <taxon>Sphingomonas</taxon>
    </lineage>
</organism>
<evidence type="ECO:0000259" key="1">
    <source>
        <dbReference type="Pfam" id="PF13449"/>
    </source>
</evidence>
<protein>
    <submittedName>
        <fullName evidence="2">Esterase-like activity of phytase family protein</fullName>
    </submittedName>
</protein>
<dbReference type="AlphaFoldDB" id="A0A6G7YQF6"/>
<dbReference type="Proteomes" id="UP000503222">
    <property type="component" value="Chromosome"/>
</dbReference>
<dbReference type="KEGG" id="spii:G7077_08740"/>
<gene>
    <name evidence="2" type="ORF">G7077_08740</name>
</gene>
<evidence type="ECO:0000313" key="2">
    <source>
        <dbReference type="EMBL" id="QIK78969.1"/>
    </source>
</evidence>
<accession>A0A6G7YQF6</accession>
<feature type="domain" description="Phytase-like" evidence="1">
    <location>
        <begin position="8"/>
        <end position="229"/>
    </location>
</feature>
<name>A0A6G7YQF6_9SPHN</name>
<sequence>MLSSKDPRFGGFSGLALDRGRLLALTDQGSVAWLPWPDSADKRMLIRQLPDGPYSREYTWYRDTEALSRDPQGRGWWVSFEKANELWLYDLALRRALKRVRLGLYRWPTNLGIEGLVARPGPELLMFPEAEPRMFAMRRGRGVAQGLAGGQLKVSEAAMLPGGKVIALERDLSLGFSNRLVWLQESPHGWRVVRRLQLPAGLLDNLEGMTVQPLPNGSNRLWMISDDNFQRPLRTLLIAVDLPPERQGA</sequence>
<keyword evidence="3" id="KW-1185">Reference proteome</keyword>
<dbReference type="InterPro" id="IPR027372">
    <property type="entry name" value="Phytase-like_dom"/>
</dbReference>
<dbReference type="Pfam" id="PF13449">
    <property type="entry name" value="Phytase-like"/>
    <property type="match status" value="1"/>
</dbReference>
<dbReference type="EMBL" id="CP049869">
    <property type="protein sequence ID" value="QIK78969.1"/>
    <property type="molecule type" value="Genomic_DNA"/>
</dbReference>